<dbReference type="EMBL" id="AASEPP010000026">
    <property type="protein sequence ID" value="EFC2247326.1"/>
    <property type="molecule type" value="Genomic_DNA"/>
</dbReference>
<proteinExistence type="predicted"/>
<name>A0A8S7I0U6_ECOLX</name>
<comment type="caution">
    <text evidence="1">The sequence shown here is derived from an EMBL/GenBank/DDBJ whole genome shotgun (WGS) entry which is preliminary data.</text>
</comment>
<evidence type="ECO:0000313" key="2">
    <source>
        <dbReference type="Proteomes" id="UP000531916"/>
    </source>
</evidence>
<accession>A0A8S7I0U6</accession>
<evidence type="ECO:0000313" key="1">
    <source>
        <dbReference type="EMBL" id="EFC2247326.1"/>
    </source>
</evidence>
<dbReference type="Proteomes" id="UP000531916">
    <property type="component" value="Unassembled WGS sequence"/>
</dbReference>
<keyword evidence="1" id="KW-0238">DNA-binding</keyword>
<reference evidence="1 2" key="1">
    <citation type="submission" date="2019-04" db="EMBL/GenBank/DDBJ databases">
        <authorList>
            <consortium name="NARMS: The National Antimicrobial Resistance Monitoring System"/>
        </authorList>
    </citation>
    <scope>NUCLEOTIDE SEQUENCE [LARGE SCALE GENOMIC DNA]</scope>
    <source>
        <strain evidence="1 2">FSIS11919500</strain>
    </source>
</reference>
<protein>
    <submittedName>
        <fullName evidence="1">DNA-binding protein</fullName>
    </submittedName>
</protein>
<organism evidence="1 2">
    <name type="scientific">Escherichia coli</name>
    <dbReference type="NCBI Taxonomy" id="562"/>
    <lineage>
        <taxon>Bacteria</taxon>
        <taxon>Pseudomonadati</taxon>
        <taxon>Pseudomonadota</taxon>
        <taxon>Gammaproteobacteria</taxon>
        <taxon>Enterobacterales</taxon>
        <taxon>Enterobacteriaceae</taxon>
        <taxon>Escherichia</taxon>
    </lineage>
</organism>
<dbReference type="GO" id="GO:0003677">
    <property type="term" value="F:DNA binding"/>
    <property type="evidence" value="ECO:0007669"/>
    <property type="project" value="UniProtKB-KW"/>
</dbReference>
<gene>
    <name evidence="1" type="ORF">E5H86_16250</name>
</gene>
<dbReference type="AlphaFoldDB" id="A0A8S7I0U6"/>
<sequence>MGTSGVAPAHVKPWTQQEDEMLISLYPECNTRQITEQIQRTHDAVMHRLSFLRDRGLIGRKKKTLSAKEIAFLIENRRTRTARELAAEVGCTIRTVQVHLKKRGYSLRKCGGLHHLTRYSDHLVELVTELHDEQHMTFAMIAKHINHTLQIKVTTRTARFLYGRRTAADAALYELLPD</sequence>